<sequence length="418" mass="45431">MRRLTRSSLDPRWSIYIDPQTLNNSHPLNNLVFSSAIILICHQQHKLIISSINTTRTSMTTSLESEHPIKAYGYAARDTSGELSPLTFSRRATGDKDVRFKVLYCGICHSDLVFAKNEWGITNYPMIPGHEIVGVVTEVGSKVEKFKVGDKVGVGCLVGSCKSCQNCATDYEQYCPKQVFTYGVPDVDGTQTHGGYSDHMVTDEHFVLRWPENLPLDSGAPLLCAGITTYSPLKYFGLDKPGTKVGVVGLGGLGHIAVKMAKAFGAEVTVFSTSVAKKQEAIEGLKADHFINSKDPEQMQGAMGTLDGIIDTVSGDHPIAPLLNALTPHGKLVLLGIPMKPLEIAAFSLIMGRKTIAGSNIGGLKETQEMLDFAAKHGITSDIEVIPVDYVNTAMERLAKADVRYRFVIDVANSIKTE</sequence>
<dbReference type="FunFam" id="3.90.180.10:FF:000100">
    <property type="entry name" value="Putative cinnamyl alcohol dehydrogenase 6"/>
    <property type="match status" value="1"/>
</dbReference>
<evidence type="ECO:0000256" key="1">
    <source>
        <dbReference type="ARBA" id="ARBA00001947"/>
    </source>
</evidence>
<dbReference type="InterPro" id="IPR002328">
    <property type="entry name" value="ADH_Zn_CS"/>
</dbReference>
<dbReference type="GO" id="GO:0016616">
    <property type="term" value="F:oxidoreductase activity, acting on the CH-OH group of donors, NAD or NADP as acceptor"/>
    <property type="evidence" value="ECO:0007669"/>
    <property type="project" value="InterPro"/>
</dbReference>
<dbReference type="PROSITE" id="PS00065">
    <property type="entry name" value="D_2_HYDROXYACID_DH_1"/>
    <property type="match status" value="1"/>
</dbReference>
<dbReference type="GO" id="GO:0009809">
    <property type="term" value="P:lignin biosynthetic process"/>
    <property type="evidence" value="ECO:0007669"/>
    <property type="project" value="UniProtKB-ARBA"/>
</dbReference>
<dbReference type="SUPFAM" id="SSF51735">
    <property type="entry name" value="NAD(P)-binding Rossmann-fold domains"/>
    <property type="match status" value="1"/>
</dbReference>
<feature type="domain" description="Enoyl reductase (ER)" evidence="7">
    <location>
        <begin position="81"/>
        <end position="409"/>
    </location>
</feature>
<dbReference type="Pfam" id="PF00107">
    <property type="entry name" value="ADH_zinc_N"/>
    <property type="match status" value="1"/>
</dbReference>
<dbReference type="CDD" id="cd05283">
    <property type="entry name" value="CAD1"/>
    <property type="match status" value="1"/>
</dbReference>
<dbReference type="Gene3D" id="3.90.180.10">
    <property type="entry name" value="Medium-chain alcohol dehydrogenases, catalytic domain"/>
    <property type="match status" value="1"/>
</dbReference>
<keyword evidence="5" id="KW-0560">Oxidoreductase</keyword>
<dbReference type="AlphaFoldDB" id="A0AAD8JTR7"/>
<reference evidence="8" key="1">
    <citation type="journal article" date="2023" name="bioRxiv">
        <title>Improved chromosome-level genome assembly for marigold (Tagetes erecta).</title>
        <authorList>
            <person name="Jiang F."/>
            <person name="Yuan L."/>
            <person name="Wang S."/>
            <person name="Wang H."/>
            <person name="Xu D."/>
            <person name="Wang A."/>
            <person name="Fan W."/>
        </authorList>
    </citation>
    <scope>NUCLEOTIDE SEQUENCE</scope>
    <source>
        <strain evidence="8">WSJ</strain>
        <tissue evidence="8">Leaf</tissue>
    </source>
</reference>
<dbReference type="EMBL" id="JAUHHV010000010">
    <property type="protein sequence ID" value="KAK1410634.1"/>
    <property type="molecule type" value="Genomic_DNA"/>
</dbReference>
<dbReference type="Gene3D" id="3.40.50.720">
    <property type="entry name" value="NAD(P)-binding Rossmann-like Domain"/>
    <property type="match status" value="1"/>
</dbReference>
<dbReference type="InterPro" id="IPR013154">
    <property type="entry name" value="ADH-like_N"/>
</dbReference>
<name>A0AAD8JTR7_TARER</name>
<keyword evidence="3 6" id="KW-0479">Metal-binding</keyword>
<evidence type="ECO:0000256" key="6">
    <source>
        <dbReference type="RuleBase" id="RU361277"/>
    </source>
</evidence>
<dbReference type="PANTHER" id="PTHR42683">
    <property type="entry name" value="ALDEHYDE REDUCTASE"/>
    <property type="match status" value="1"/>
</dbReference>
<dbReference type="InterPro" id="IPR020843">
    <property type="entry name" value="ER"/>
</dbReference>
<dbReference type="InterPro" id="IPR029752">
    <property type="entry name" value="D-isomer_DH_CS1"/>
</dbReference>
<evidence type="ECO:0000256" key="3">
    <source>
        <dbReference type="ARBA" id="ARBA00022723"/>
    </source>
</evidence>
<dbReference type="PROSITE" id="PS00059">
    <property type="entry name" value="ADH_ZINC"/>
    <property type="match status" value="1"/>
</dbReference>
<comment type="caution">
    <text evidence="8">The sequence shown here is derived from an EMBL/GenBank/DDBJ whole genome shotgun (WGS) entry which is preliminary data.</text>
</comment>
<keyword evidence="4 6" id="KW-0862">Zinc</keyword>
<dbReference type="FunFam" id="3.40.50.720:FF:000022">
    <property type="entry name" value="Cinnamyl alcohol dehydrogenase"/>
    <property type="match status" value="1"/>
</dbReference>
<dbReference type="SMART" id="SM00829">
    <property type="entry name" value="PKS_ER"/>
    <property type="match status" value="1"/>
</dbReference>
<evidence type="ECO:0000313" key="8">
    <source>
        <dbReference type="EMBL" id="KAK1410634.1"/>
    </source>
</evidence>
<dbReference type="InterPro" id="IPR011032">
    <property type="entry name" value="GroES-like_sf"/>
</dbReference>
<evidence type="ECO:0000256" key="5">
    <source>
        <dbReference type="ARBA" id="ARBA00023002"/>
    </source>
</evidence>
<protein>
    <recommendedName>
        <fullName evidence="7">Enoyl reductase (ER) domain-containing protein</fullName>
    </recommendedName>
</protein>
<keyword evidence="9" id="KW-1185">Reference proteome</keyword>
<dbReference type="SUPFAM" id="SSF50129">
    <property type="entry name" value="GroES-like"/>
    <property type="match status" value="1"/>
</dbReference>
<dbReference type="GO" id="GO:0008270">
    <property type="term" value="F:zinc ion binding"/>
    <property type="evidence" value="ECO:0007669"/>
    <property type="project" value="InterPro"/>
</dbReference>
<dbReference type="FunFam" id="3.90.180.10:FF:000004">
    <property type="entry name" value="probable cinnamyl alcohol dehydrogenase"/>
    <property type="match status" value="1"/>
</dbReference>
<dbReference type="InterPro" id="IPR047109">
    <property type="entry name" value="CAD-like"/>
</dbReference>
<evidence type="ECO:0000256" key="2">
    <source>
        <dbReference type="ARBA" id="ARBA00008072"/>
    </source>
</evidence>
<proteinExistence type="inferred from homology"/>
<gene>
    <name evidence="8" type="ORF">QVD17_37171</name>
</gene>
<evidence type="ECO:0000313" key="9">
    <source>
        <dbReference type="Proteomes" id="UP001229421"/>
    </source>
</evidence>
<organism evidence="8 9">
    <name type="scientific">Tagetes erecta</name>
    <name type="common">African marigold</name>
    <dbReference type="NCBI Taxonomy" id="13708"/>
    <lineage>
        <taxon>Eukaryota</taxon>
        <taxon>Viridiplantae</taxon>
        <taxon>Streptophyta</taxon>
        <taxon>Embryophyta</taxon>
        <taxon>Tracheophyta</taxon>
        <taxon>Spermatophyta</taxon>
        <taxon>Magnoliopsida</taxon>
        <taxon>eudicotyledons</taxon>
        <taxon>Gunneridae</taxon>
        <taxon>Pentapetalae</taxon>
        <taxon>asterids</taxon>
        <taxon>campanulids</taxon>
        <taxon>Asterales</taxon>
        <taxon>Asteraceae</taxon>
        <taxon>Asteroideae</taxon>
        <taxon>Heliantheae alliance</taxon>
        <taxon>Tageteae</taxon>
        <taxon>Tagetes</taxon>
    </lineage>
</organism>
<comment type="cofactor">
    <cofactor evidence="1 6">
        <name>Zn(2+)</name>
        <dbReference type="ChEBI" id="CHEBI:29105"/>
    </cofactor>
</comment>
<accession>A0AAD8JTR7</accession>
<dbReference type="Proteomes" id="UP001229421">
    <property type="component" value="Unassembled WGS sequence"/>
</dbReference>
<evidence type="ECO:0000259" key="7">
    <source>
        <dbReference type="SMART" id="SM00829"/>
    </source>
</evidence>
<dbReference type="InterPro" id="IPR013149">
    <property type="entry name" value="ADH-like_C"/>
</dbReference>
<evidence type="ECO:0000256" key="4">
    <source>
        <dbReference type="ARBA" id="ARBA00022833"/>
    </source>
</evidence>
<dbReference type="InterPro" id="IPR036291">
    <property type="entry name" value="NAD(P)-bd_dom_sf"/>
</dbReference>
<dbReference type="Pfam" id="PF08240">
    <property type="entry name" value="ADH_N"/>
    <property type="match status" value="1"/>
</dbReference>
<comment type="similarity">
    <text evidence="2 6">Belongs to the zinc-containing alcohol dehydrogenase family.</text>
</comment>